<proteinExistence type="predicted"/>
<gene>
    <name evidence="1" type="ORF">RFN29_25365</name>
</gene>
<dbReference type="EMBL" id="JAVIJC010000031">
    <property type="protein sequence ID" value="MDX8494893.1"/>
    <property type="molecule type" value="Genomic_DNA"/>
</dbReference>
<accession>A0ABU4Z6J8</accession>
<reference evidence="1 2" key="1">
    <citation type="submission" date="2023-08" db="EMBL/GenBank/DDBJ databases">
        <title>Implementing the SeqCode for naming new Mesorhizobium species isolated from Vachellia karroo root nodules.</title>
        <authorList>
            <person name="Van Lill M."/>
        </authorList>
    </citation>
    <scope>NUCLEOTIDE SEQUENCE [LARGE SCALE GENOMIC DNA]</scope>
    <source>
        <strain evidence="1 2">VK22B</strain>
    </source>
</reference>
<evidence type="ECO:0000313" key="2">
    <source>
        <dbReference type="Proteomes" id="UP001271249"/>
    </source>
</evidence>
<comment type="caution">
    <text evidence="1">The sequence shown here is derived from an EMBL/GenBank/DDBJ whole genome shotgun (WGS) entry which is preliminary data.</text>
</comment>
<keyword evidence="2" id="KW-1185">Reference proteome</keyword>
<organism evidence="1 2">
    <name type="scientific">Mesorhizobium captivum</name>
    <dbReference type="NCBI Taxonomy" id="3072319"/>
    <lineage>
        <taxon>Bacteria</taxon>
        <taxon>Pseudomonadati</taxon>
        <taxon>Pseudomonadota</taxon>
        <taxon>Alphaproteobacteria</taxon>
        <taxon>Hyphomicrobiales</taxon>
        <taxon>Phyllobacteriaceae</taxon>
        <taxon>Mesorhizobium</taxon>
    </lineage>
</organism>
<name>A0ABU4Z6J8_9HYPH</name>
<evidence type="ECO:0000313" key="1">
    <source>
        <dbReference type="EMBL" id="MDX8494893.1"/>
    </source>
</evidence>
<dbReference type="RefSeq" id="WP_320223186.1">
    <property type="nucleotide sequence ID" value="NZ_JAVIJA010000041.1"/>
</dbReference>
<sequence>MKKIYEKPTLARKGKLSAVVATVSSTPTPG</sequence>
<dbReference type="Proteomes" id="UP001271249">
    <property type="component" value="Unassembled WGS sequence"/>
</dbReference>
<protein>
    <submittedName>
        <fullName evidence="1">RiPP</fullName>
    </submittedName>
</protein>